<keyword evidence="2" id="KW-1185">Reference proteome</keyword>
<dbReference type="KEGG" id="nue:C5F50_06710"/>
<dbReference type="Proteomes" id="UP000509478">
    <property type="component" value="Chromosome"/>
</dbReference>
<organism evidence="1 2">
    <name type="scientific">Nitrosopumilus ureiphilus</name>
    <dbReference type="NCBI Taxonomy" id="1470067"/>
    <lineage>
        <taxon>Archaea</taxon>
        <taxon>Nitrososphaerota</taxon>
        <taxon>Nitrososphaeria</taxon>
        <taxon>Nitrosopumilales</taxon>
        <taxon>Nitrosopumilaceae</taxon>
        <taxon>Nitrosopumilus</taxon>
    </lineage>
</organism>
<dbReference type="EMBL" id="CP026995">
    <property type="protein sequence ID" value="QLH06801.1"/>
    <property type="molecule type" value="Genomic_DNA"/>
</dbReference>
<protein>
    <submittedName>
        <fullName evidence="1">Uncharacterized protein</fullName>
    </submittedName>
</protein>
<proteinExistence type="predicted"/>
<accession>A0A7D5RDM2</accession>
<dbReference type="AlphaFoldDB" id="A0A7D5RDM2"/>
<gene>
    <name evidence="1" type="ORF">C5F50_06710</name>
</gene>
<dbReference type="RefSeq" id="WP_179370660.1">
    <property type="nucleotide sequence ID" value="NZ_CP026995.1"/>
</dbReference>
<evidence type="ECO:0000313" key="1">
    <source>
        <dbReference type="EMBL" id="QLH06801.1"/>
    </source>
</evidence>
<dbReference type="GeneID" id="56067772"/>
<name>A0A7D5RDM2_9ARCH</name>
<reference evidence="1 2" key="1">
    <citation type="submission" date="2018-02" db="EMBL/GenBank/DDBJ databases">
        <title>Complete genome of Nitrosopumilus ureaphilus PS0.</title>
        <authorList>
            <person name="Qin W."/>
            <person name="Zheng Y."/>
            <person name="Stahl D.A."/>
        </authorList>
    </citation>
    <scope>NUCLEOTIDE SEQUENCE [LARGE SCALE GENOMIC DNA]</scope>
    <source>
        <strain evidence="1 2">PS0</strain>
    </source>
</reference>
<evidence type="ECO:0000313" key="2">
    <source>
        <dbReference type="Proteomes" id="UP000509478"/>
    </source>
</evidence>
<dbReference type="OrthoDB" id="2694at2157"/>
<sequence length="144" mass="16794">MPLDKMPDTEQYVPSHKSTVLHVKDKPAACIIDSDPNNDSRFQTISKNDTLKASLIGFLNKHDDLGLLMGFKLKIQTNFDFFEYTVYPNEEFIETVIFDESIFIINDKLENLFSLRKIVTDQFIKTKTEFDKFQRLIPKNPENL</sequence>